<dbReference type="Proteomes" id="UP000593571">
    <property type="component" value="Unassembled WGS sequence"/>
</dbReference>
<evidence type="ECO:0000313" key="3">
    <source>
        <dbReference type="Proteomes" id="UP000593571"/>
    </source>
</evidence>
<name>A0A7J8B9W6_ROUAE</name>
<feature type="compositionally biased region" description="Low complexity" evidence="1">
    <location>
        <begin position="113"/>
        <end position="132"/>
    </location>
</feature>
<reference evidence="2 3" key="1">
    <citation type="journal article" date="2020" name="Nature">
        <title>Six reference-quality genomes reveal evolution of bat adaptations.</title>
        <authorList>
            <person name="Jebb D."/>
            <person name="Huang Z."/>
            <person name="Pippel M."/>
            <person name="Hughes G.M."/>
            <person name="Lavrichenko K."/>
            <person name="Devanna P."/>
            <person name="Winkler S."/>
            <person name="Jermiin L.S."/>
            <person name="Skirmuntt E.C."/>
            <person name="Katzourakis A."/>
            <person name="Burkitt-Gray L."/>
            <person name="Ray D.A."/>
            <person name="Sullivan K.A.M."/>
            <person name="Roscito J.G."/>
            <person name="Kirilenko B.M."/>
            <person name="Davalos L.M."/>
            <person name="Corthals A.P."/>
            <person name="Power M.L."/>
            <person name="Jones G."/>
            <person name="Ransome R.D."/>
            <person name="Dechmann D.K.N."/>
            <person name="Locatelli A.G."/>
            <person name="Puechmaille S.J."/>
            <person name="Fedrigo O."/>
            <person name="Jarvis E.D."/>
            <person name="Hiller M."/>
            <person name="Vernes S.C."/>
            <person name="Myers E.W."/>
            <person name="Teeling E.C."/>
        </authorList>
    </citation>
    <scope>NUCLEOTIDE SEQUENCE [LARGE SCALE GENOMIC DNA]</scope>
    <source>
        <strain evidence="2">MRouAeg1</strain>
        <tissue evidence="2">Muscle</tissue>
    </source>
</reference>
<dbReference type="AlphaFoldDB" id="A0A7J8B9W6"/>
<comment type="caution">
    <text evidence="2">The sequence shown here is derived from an EMBL/GenBank/DDBJ whole genome shotgun (WGS) entry which is preliminary data.</text>
</comment>
<accession>A0A7J8B9W6</accession>
<keyword evidence="3" id="KW-1185">Reference proteome</keyword>
<gene>
    <name evidence="2" type="ORF">HJG63_010004</name>
</gene>
<dbReference type="EMBL" id="JACASE010000018">
    <property type="protein sequence ID" value="KAF6395452.1"/>
    <property type="molecule type" value="Genomic_DNA"/>
</dbReference>
<evidence type="ECO:0000256" key="1">
    <source>
        <dbReference type="SAM" id="MobiDB-lite"/>
    </source>
</evidence>
<feature type="region of interest" description="Disordered" evidence="1">
    <location>
        <begin position="88"/>
        <end position="144"/>
    </location>
</feature>
<sequence length="144" mass="15591">MNKNGREASIEYGHGNAKVLLRAVNVWLFVQRGFTGITFLEFESGSPEFNRRRGEPECVRPPRGFVGALTEPLPSALSGPWVGSVVSASDRRHGEEGRWNPARAFTSTNAHTPSTPAKGGPPSSSSLSSATSQGWTARRVRRSL</sequence>
<evidence type="ECO:0000313" key="2">
    <source>
        <dbReference type="EMBL" id="KAF6395452.1"/>
    </source>
</evidence>
<feature type="compositionally biased region" description="Basic and acidic residues" evidence="1">
    <location>
        <begin position="89"/>
        <end position="98"/>
    </location>
</feature>
<organism evidence="2 3">
    <name type="scientific">Rousettus aegyptiacus</name>
    <name type="common">Egyptian fruit bat</name>
    <name type="synonym">Pteropus aegyptiacus</name>
    <dbReference type="NCBI Taxonomy" id="9407"/>
    <lineage>
        <taxon>Eukaryota</taxon>
        <taxon>Metazoa</taxon>
        <taxon>Chordata</taxon>
        <taxon>Craniata</taxon>
        <taxon>Vertebrata</taxon>
        <taxon>Euteleostomi</taxon>
        <taxon>Mammalia</taxon>
        <taxon>Eutheria</taxon>
        <taxon>Laurasiatheria</taxon>
        <taxon>Chiroptera</taxon>
        <taxon>Yinpterochiroptera</taxon>
        <taxon>Pteropodoidea</taxon>
        <taxon>Pteropodidae</taxon>
        <taxon>Rousettinae</taxon>
        <taxon>Rousettus</taxon>
    </lineage>
</organism>
<proteinExistence type="predicted"/>
<protein>
    <submittedName>
        <fullName evidence="2">Uncharacterized protein</fullName>
    </submittedName>
</protein>